<dbReference type="Proteomes" id="UP000673434">
    <property type="component" value="Unassembled WGS sequence"/>
</dbReference>
<name>A0AAP2BI58_KLEOX</name>
<gene>
    <name evidence="1" type="ORF">J7S78_13250</name>
</gene>
<comment type="caution">
    <text evidence="1">The sequence shown here is derived from an EMBL/GenBank/DDBJ whole genome shotgun (WGS) entry which is preliminary data.</text>
</comment>
<dbReference type="AlphaFoldDB" id="A0AAP2BI58"/>
<dbReference type="RefSeq" id="WP_210846167.1">
    <property type="nucleotide sequence ID" value="NZ_JAGKON010000013.1"/>
</dbReference>
<keyword evidence="2" id="KW-1185">Reference proteome</keyword>
<dbReference type="EMBL" id="JAGKON010000013">
    <property type="protein sequence ID" value="MBQ0600759.1"/>
    <property type="molecule type" value="Genomic_DNA"/>
</dbReference>
<evidence type="ECO:0000313" key="2">
    <source>
        <dbReference type="Proteomes" id="UP000673434"/>
    </source>
</evidence>
<evidence type="ECO:0000313" key="1">
    <source>
        <dbReference type="EMBL" id="MBQ0600759.1"/>
    </source>
</evidence>
<protein>
    <submittedName>
        <fullName evidence="1">Uncharacterized protein</fullName>
    </submittedName>
</protein>
<proteinExistence type="predicted"/>
<accession>A0AAP2BI58</accession>
<reference evidence="1 2" key="1">
    <citation type="submission" date="2021-03" db="EMBL/GenBank/DDBJ databases">
        <authorList>
            <person name="Stanton E."/>
        </authorList>
    </citation>
    <scope>NUCLEOTIDE SEQUENCE [LARGE SCALE GENOMIC DNA]</scope>
    <source>
        <strain evidence="1 2">2020EL-00037</strain>
    </source>
</reference>
<sequence length="71" mass="8395">MMKRYTVILSDHTGYADYHALAISRDKAIEKAIIEHCKDDSEQKREEREYSRAHQPEAIFVYAGWCKYAEK</sequence>
<organism evidence="1 2">
    <name type="scientific">Klebsiella oxytoca</name>
    <dbReference type="NCBI Taxonomy" id="571"/>
    <lineage>
        <taxon>Bacteria</taxon>
        <taxon>Pseudomonadati</taxon>
        <taxon>Pseudomonadota</taxon>
        <taxon>Gammaproteobacteria</taxon>
        <taxon>Enterobacterales</taxon>
        <taxon>Enterobacteriaceae</taxon>
        <taxon>Klebsiella/Raoultella group</taxon>
        <taxon>Klebsiella</taxon>
    </lineage>
</organism>